<sequence>MVILFFGDVFGRPGREALKKILPNWYKKYKPDFTIANIENIAHGSGITYSTLKDIDDLGIFNAYTSGNHIWNRSETKELLQNDSLPILRPLNYTKAFPGKGYKIIQSGAKRLLIINLLGRVFMKDKESENLSNLLLAVDEVLEDYSIDEMEITKDMVDGIFIDIHAEATAEKRVLGAYLDGRVSAIVGTHTHVPTRDEQILPHGTAYITDVGMVGPYNSSVGLDFKNMIQEYLTETKQKKEIGDDPLVEVGAVLIKLNKRGLADEIKHLRELVQK</sequence>
<feature type="binding site" evidence="2">
    <location>
        <position position="165"/>
    </location>
    <ligand>
        <name>Fe cation</name>
        <dbReference type="ChEBI" id="CHEBI:24875"/>
        <label>2</label>
    </ligand>
</feature>
<evidence type="ECO:0000313" key="3">
    <source>
        <dbReference type="EMBL" id="OGZ62195.1"/>
    </source>
</evidence>
<comment type="caution">
    <text evidence="3">The sequence shown here is derived from an EMBL/GenBank/DDBJ whole genome shotgun (WGS) entry which is preliminary data.</text>
</comment>
<evidence type="ECO:0000256" key="2">
    <source>
        <dbReference type="PIRSR" id="PIRSR004789-51"/>
    </source>
</evidence>
<feature type="binding site" evidence="2">
    <location>
        <position position="192"/>
    </location>
    <ligand>
        <name>Fe cation</name>
        <dbReference type="ChEBI" id="CHEBI:24875"/>
        <label>1</label>
    </ligand>
</feature>
<dbReference type="PIRSF" id="PIRSF004789">
    <property type="entry name" value="DR1281"/>
    <property type="match status" value="1"/>
</dbReference>
<dbReference type="AlphaFoldDB" id="A0A1G2HI78"/>
<feature type="binding site" evidence="2">
    <location>
        <position position="190"/>
    </location>
    <ligand>
        <name>Fe cation</name>
        <dbReference type="ChEBI" id="CHEBI:24875"/>
        <label>2</label>
    </ligand>
</feature>
<dbReference type="STRING" id="1802165.A3F94_02590"/>
<gene>
    <name evidence="3" type="ORF">A3F94_02590</name>
</gene>
<dbReference type="PANTHER" id="PTHR36303">
    <property type="entry name" value="2',3'-CYCLIC-NUCLEOTIDE 2'-PHOSPHODIESTERASE"/>
    <property type="match status" value="1"/>
</dbReference>
<feature type="binding site" evidence="2">
    <location>
        <position position="68"/>
    </location>
    <ligand>
        <name>Fe cation</name>
        <dbReference type="ChEBI" id="CHEBI:24875"/>
        <label>2</label>
    </ligand>
</feature>
<dbReference type="InterPro" id="IPR029052">
    <property type="entry name" value="Metallo-depent_PP-like"/>
</dbReference>
<dbReference type="GO" id="GO:0004113">
    <property type="term" value="F:2',3'-cyclic-nucleotide 3'-phosphodiesterase activity"/>
    <property type="evidence" value="ECO:0007669"/>
    <property type="project" value="TreeGrafter"/>
</dbReference>
<dbReference type="PANTHER" id="PTHR36303:SF1">
    <property type="entry name" value="2',3'-CYCLIC-NUCLEOTIDE 2'-PHOSPHODIESTERASE"/>
    <property type="match status" value="1"/>
</dbReference>
<feature type="binding site" evidence="2">
    <location>
        <position position="39"/>
    </location>
    <ligand>
        <name>Fe cation</name>
        <dbReference type="ChEBI" id="CHEBI:24875"/>
        <label>2</label>
    </ligand>
</feature>
<feature type="binding site" evidence="2">
    <location>
        <position position="40"/>
    </location>
    <ligand>
        <name>Fe cation</name>
        <dbReference type="ChEBI" id="CHEBI:24875"/>
        <label>1</label>
    </ligand>
</feature>
<protein>
    <recommendedName>
        <fullName evidence="5">Metallophosphoesterase</fullName>
    </recommendedName>
</protein>
<evidence type="ECO:0000256" key="1">
    <source>
        <dbReference type="PIRSR" id="PIRSR004789-50"/>
    </source>
</evidence>
<dbReference type="InterPro" id="IPR005235">
    <property type="entry name" value="YmdB-like"/>
</dbReference>
<feature type="active site" description="Proton donor" evidence="1">
    <location>
        <position position="69"/>
    </location>
</feature>
<dbReference type="Proteomes" id="UP000176770">
    <property type="component" value="Unassembled WGS sequence"/>
</dbReference>
<keyword evidence="2" id="KW-0479">Metal-binding</keyword>
<evidence type="ECO:0008006" key="5">
    <source>
        <dbReference type="Google" id="ProtNLM"/>
    </source>
</evidence>
<feature type="binding site" evidence="2">
    <location>
        <position position="39"/>
    </location>
    <ligand>
        <name>Fe cation</name>
        <dbReference type="ChEBI" id="CHEBI:24875"/>
        <label>1</label>
    </ligand>
</feature>
<reference evidence="3 4" key="1">
    <citation type="journal article" date="2016" name="Nat. Commun.">
        <title>Thousands of microbial genomes shed light on interconnected biogeochemical processes in an aquifer system.</title>
        <authorList>
            <person name="Anantharaman K."/>
            <person name="Brown C.T."/>
            <person name="Hug L.A."/>
            <person name="Sharon I."/>
            <person name="Castelle C.J."/>
            <person name="Probst A.J."/>
            <person name="Thomas B.C."/>
            <person name="Singh A."/>
            <person name="Wilkins M.J."/>
            <person name="Karaoz U."/>
            <person name="Brodie E.L."/>
            <person name="Williams K.H."/>
            <person name="Hubbard S.S."/>
            <person name="Banfield J.F."/>
        </authorList>
    </citation>
    <scope>NUCLEOTIDE SEQUENCE [LARGE SCALE GENOMIC DNA]</scope>
</reference>
<dbReference type="SUPFAM" id="SSF56300">
    <property type="entry name" value="Metallo-dependent phosphatases"/>
    <property type="match status" value="1"/>
</dbReference>
<accession>A0A1G2HI78</accession>
<proteinExistence type="predicted"/>
<name>A0A1G2HI78_9BACT</name>
<organism evidence="3 4">
    <name type="scientific">Candidatus Spechtbacteria bacterium RIFCSPLOWO2_12_FULL_38_22</name>
    <dbReference type="NCBI Taxonomy" id="1802165"/>
    <lineage>
        <taxon>Bacteria</taxon>
        <taxon>Candidatus Spechtiibacteriota</taxon>
    </lineage>
</organism>
<dbReference type="EMBL" id="MHOK01000005">
    <property type="protein sequence ID" value="OGZ62195.1"/>
    <property type="molecule type" value="Genomic_DNA"/>
</dbReference>
<dbReference type="Gene3D" id="3.60.21.10">
    <property type="match status" value="1"/>
</dbReference>
<evidence type="ECO:0000313" key="4">
    <source>
        <dbReference type="Proteomes" id="UP000176770"/>
    </source>
</evidence>
<feature type="binding site" evidence="2">
    <location>
        <position position="8"/>
    </location>
    <ligand>
        <name>Fe cation</name>
        <dbReference type="ChEBI" id="CHEBI:24875"/>
        <label>1</label>
    </ligand>
</feature>
<dbReference type="GO" id="GO:0046872">
    <property type="term" value="F:metal ion binding"/>
    <property type="evidence" value="ECO:0007669"/>
    <property type="project" value="UniProtKB-KW"/>
</dbReference>
<dbReference type="Pfam" id="PF13277">
    <property type="entry name" value="YmdB"/>
    <property type="match status" value="1"/>
</dbReference>